<evidence type="ECO:0000259" key="3">
    <source>
        <dbReference type="Pfam" id="PF01408"/>
    </source>
</evidence>
<proteinExistence type="inferred from homology"/>
<gene>
    <name evidence="5" type="ORF">HMPREF9498_02230</name>
</gene>
<sequence>MVSVNLHIKKSFWGNGFFFFVEMVSKYSFFSYSERGGDHMDKIRYGIMSTAQIVPRFVAGLRESAQAEVRGIASRRLENAQKMAKELAIPVAYGSYEELCKDETIDIIYIPTYNQGHYSAAKLALSQGKPVLLEKPFTLNTAEAEELFAIAQEQGVFLMEAQKSVFLPITQKVKATIQEGRLGEILWVQSVTAYPNVDHIPWFYSREAGGGALHGSGSYPLQYLQYVLGKEIQTVTGTATYQQGATDSQCNLALKFAEGTLGNIFINVGLKIPSEMTICGTKGQIVIPNFWKTDCAYYTDAQGNTVKWSEQFTSEFTYEINHVNQCLQDKKLTSPVMTKELTIATVKIVESFYQEWFDNE</sequence>
<organism evidence="5 6">
    <name type="scientific">Enterococcus faecalis TX4248</name>
    <dbReference type="NCBI Taxonomy" id="749495"/>
    <lineage>
        <taxon>Bacteria</taxon>
        <taxon>Bacillati</taxon>
        <taxon>Bacillota</taxon>
        <taxon>Bacilli</taxon>
        <taxon>Lactobacillales</taxon>
        <taxon>Enterococcaceae</taxon>
        <taxon>Enterococcus</taxon>
    </lineage>
</organism>
<dbReference type="Proteomes" id="UP000004846">
    <property type="component" value="Unassembled WGS sequence"/>
</dbReference>
<feature type="domain" description="Gfo/Idh/MocA-like oxidoreductase N-terminal" evidence="3">
    <location>
        <begin position="44"/>
        <end position="160"/>
    </location>
</feature>
<comment type="caution">
    <text evidence="5">The sequence shown here is derived from an EMBL/GenBank/DDBJ whole genome shotgun (WGS) entry which is preliminary data.</text>
</comment>
<feature type="domain" description="GFO/IDH/MocA-like oxidoreductase" evidence="4">
    <location>
        <begin position="171"/>
        <end position="285"/>
    </location>
</feature>
<dbReference type="SUPFAM" id="SSF51735">
    <property type="entry name" value="NAD(P)-binding Rossmann-fold domains"/>
    <property type="match status" value="1"/>
</dbReference>
<dbReference type="GO" id="GO:0000166">
    <property type="term" value="F:nucleotide binding"/>
    <property type="evidence" value="ECO:0007669"/>
    <property type="project" value="InterPro"/>
</dbReference>
<accession>A0A125W4H2</accession>
<protein>
    <submittedName>
        <fullName evidence="5">Oxidoreductase, NAD-binding domain protein</fullName>
    </submittedName>
</protein>
<reference evidence="5 6" key="1">
    <citation type="submission" date="2010-07" db="EMBL/GenBank/DDBJ databases">
        <authorList>
            <person name="Sid Ahmed O."/>
        </authorList>
    </citation>
    <scope>NUCLEOTIDE SEQUENCE [LARGE SCALE GENOMIC DNA]</scope>
    <source>
        <strain evidence="5 6">TX4248</strain>
    </source>
</reference>
<comment type="similarity">
    <text evidence="1">Belongs to the Gfo/Idh/MocA family.</text>
</comment>
<evidence type="ECO:0000313" key="6">
    <source>
        <dbReference type="Proteomes" id="UP000004846"/>
    </source>
</evidence>
<dbReference type="EMBL" id="AEBR01000075">
    <property type="protein sequence ID" value="EFM82163.1"/>
    <property type="molecule type" value="Genomic_DNA"/>
</dbReference>
<dbReference type="Pfam" id="PF22725">
    <property type="entry name" value="GFO_IDH_MocA_C3"/>
    <property type="match status" value="1"/>
</dbReference>
<dbReference type="HOGENOM" id="CLU_023194_7_2_9"/>
<evidence type="ECO:0000313" key="5">
    <source>
        <dbReference type="EMBL" id="EFM82163.1"/>
    </source>
</evidence>
<dbReference type="Pfam" id="PF01408">
    <property type="entry name" value="GFO_IDH_MocA"/>
    <property type="match status" value="1"/>
</dbReference>
<dbReference type="Gene3D" id="3.30.360.10">
    <property type="entry name" value="Dihydrodipicolinate Reductase, domain 2"/>
    <property type="match status" value="1"/>
</dbReference>
<evidence type="ECO:0000259" key="4">
    <source>
        <dbReference type="Pfam" id="PF22725"/>
    </source>
</evidence>
<dbReference type="Gene3D" id="3.40.50.720">
    <property type="entry name" value="NAD(P)-binding Rossmann-like Domain"/>
    <property type="match status" value="1"/>
</dbReference>
<evidence type="ECO:0000256" key="1">
    <source>
        <dbReference type="ARBA" id="ARBA00010928"/>
    </source>
</evidence>
<dbReference type="GO" id="GO:0016491">
    <property type="term" value="F:oxidoreductase activity"/>
    <property type="evidence" value="ECO:0007669"/>
    <property type="project" value="UniProtKB-KW"/>
</dbReference>
<evidence type="ECO:0000256" key="2">
    <source>
        <dbReference type="ARBA" id="ARBA00023002"/>
    </source>
</evidence>
<dbReference type="AlphaFoldDB" id="A0A125W4H2"/>
<dbReference type="SUPFAM" id="SSF55347">
    <property type="entry name" value="Glyceraldehyde-3-phosphate dehydrogenase-like, C-terminal domain"/>
    <property type="match status" value="1"/>
</dbReference>
<dbReference type="InterPro" id="IPR055170">
    <property type="entry name" value="GFO_IDH_MocA-like_dom"/>
</dbReference>
<dbReference type="PANTHER" id="PTHR22604">
    <property type="entry name" value="OXIDOREDUCTASES"/>
    <property type="match status" value="1"/>
</dbReference>
<dbReference type="InterPro" id="IPR050984">
    <property type="entry name" value="Gfo/Idh/MocA_domain"/>
</dbReference>
<name>A0A125W4H2_ENTFL</name>
<dbReference type="InterPro" id="IPR036291">
    <property type="entry name" value="NAD(P)-bd_dom_sf"/>
</dbReference>
<dbReference type="PANTHER" id="PTHR22604:SF105">
    <property type="entry name" value="TRANS-1,2-DIHYDROBENZENE-1,2-DIOL DEHYDROGENASE"/>
    <property type="match status" value="1"/>
</dbReference>
<keyword evidence="2" id="KW-0560">Oxidoreductase</keyword>
<dbReference type="InterPro" id="IPR000683">
    <property type="entry name" value="Gfo/Idh/MocA-like_OxRdtase_N"/>
</dbReference>